<evidence type="ECO:0000256" key="1">
    <source>
        <dbReference type="SAM" id="Phobius"/>
    </source>
</evidence>
<organism evidence="2">
    <name type="scientific">Parasagitta elegans</name>
    <dbReference type="NCBI Taxonomy" id="1562708"/>
    <lineage>
        <taxon>Eukaryota</taxon>
        <taxon>Metazoa</taxon>
        <taxon>Spiralia</taxon>
        <taxon>Gnathifera</taxon>
        <taxon>Chaetognatha</taxon>
        <taxon>Sagittoidea</taxon>
        <taxon>Aphragmophora</taxon>
        <taxon>Ctenodontina</taxon>
        <taxon>Sagittidae</taxon>
        <taxon>Parasagitta</taxon>
    </lineage>
</organism>
<sequence>MSFSFLAMSSPFLVAGLFVWTLCLGGLVVGAVDSFLGLIVFVVYVGGALVIFSYCFMLTPLQESSTNFTAWSLPALCVALSGPSVAHSSLYEFYWVSCLLVSVGVLLFVVMVCVVDLIDFSEGAMRVL</sequence>
<geneLocation type="mitochondrion" evidence="2"/>
<keyword evidence="2" id="KW-0496">Mitochondrion</keyword>
<proteinExistence type="predicted"/>
<reference evidence="2" key="1">
    <citation type="submission" date="2015-03" db="EMBL/GenBank/DDBJ databases">
        <title>Mitochondrial variation in chaetognaths.</title>
        <authorList>
            <person name="Marletaz F."/>
            <person name="Le Parco Y."/>
            <person name="Liu S."/>
            <person name="Peijnenburg K."/>
        </authorList>
    </citation>
    <scope>NUCLEOTIDE SEQUENCE</scope>
    <source>
        <strain evidence="2">SE-S3-62</strain>
    </source>
</reference>
<keyword evidence="1" id="KW-1133">Transmembrane helix</keyword>
<keyword evidence="1" id="KW-0472">Membrane</keyword>
<dbReference type="EMBL" id="KP899785">
    <property type="protein sequence ID" value="AKS04370.1"/>
    <property type="molecule type" value="Genomic_DNA"/>
</dbReference>
<name>A0A141CLH4_9BILA</name>
<dbReference type="AlphaFoldDB" id="A0A141CLH4"/>
<feature type="transmembrane region" description="Helical" evidence="1">
    <location>
        <begin position="93"/>
        <end position="118"/>
    </location>
</feature>
<gene>
    <name evidence="2" type="primary">NADH6</name>
</gene>
<keyword evidence="1" id="KW-0812">Transmembrane</keyword>
<feature type="transmembrane region" description="Helical" evidence="1">
    <location>
        <begin position="12"/>
        <end position="29"/>
    </location>
</feature>
<evidence type="ECO:0000313" key="2">
    <source>
        <dbReference type="EMBL" id="AKS04370.1"/>
    </source>
</evidence>
<feature type="transmembrane region" description="Helical" evidence="1">
    <location>
        <begin position="35"/>
        <end position="56"/>
    </location>
</feature>
<protein>
    <submittedName>
        <fullName evidence="2">NADH dehydrogenase subunit 6</fullName>
    </submittedName>
</protein>
<accession>A0A141CLH4</accession>